<dbReference type="InterPro" id="IPR008914">
    <property type="entry name" value="PEBP"/>
</dbReference>
<feature type="signal peptide" evidence="1">
    <location>
        <begin position="1"/>
        <end position="20"/>
    </location>
</feature>
<dbReference type="InterPro" id="IPR005247">
    <property type="entry name" value="YbhB_YbcL/LppC-like"/>
</dbReference>
<evidence type="ECO:0000313" key="3">
    <source>
        <dbReference type="Proteomes" id="UP001597512"/>
    </source>
</evidence>
<keyword evidence="1" id="KW-0732">Signal</keyword>
<feature type="chain" id="PRO_5045340580" evidence="1">
    <location>
        <begin position="21"/>
        <end position="205"/>
    </location>
</feature>
<dbReference type="SUPFAM" id="SSF49777">
    <property type="entry name" value="PEBP-like"/>
    <property type="match status" value="1"/>
</dbReference>
<proteinExistence type="predicted"/>
<dbReference type="RefSeq" id="WP_381497182.1">
    <property type="nucleotide sequence ID" value="NZ_JBHUOM010000001.1"/>
</dbReference>
<organism evidence="2 3">
    <name type="scientific">Spirosoma flavum</name>
    <dbReference type="NCBI Taxonomy" id="2048557"/>
    <lineage>
        <taxon>Bacteria</taxon>
        <taxon>Pseudomonadati</taxon>
        <taxon>Bacteroidota</taxon>
        <taxon>Cytophagia</taxon>
        <taxon>Cytophagales</taxon>
        <taxon>Cytophagaceae</taxon>
        <taxon>Spirosoma</taxon>
    </lineage>
</organism>
<protein>
    <submittedName>
        <fullName evidence="2">YbhB/YbcL family Raf kinase inhibitor-like protein</fullName>
    </submittedName>
</protein>
<dbReference type="PANTHER" id="PTHR30289">
    <property type="entry name" value="UNCHARACTERIZED PROTEIN YBCL-RELATED"/>
    <property type="match status" value="1"/>
</dbReference>
<dbReference type="InterPro" id="IPR036610">
    <property type="entry name" value="PEBP-like_sf"/>
</dbReference>
<sequence>MKRLFIAFTLLASTISLTFAQQPTSTTATAPAVPPMRLTTTAFSDGGIIPIKFTQAAPGAAPGGGTSPELSWTNVPAGTQSFVLHMHDVDVSRNKSTDDNLHWLVWNIPGTLTGLPEGIPGGAQLADGSYQVNLLTPSYRGPGAAASGPLHHYVFEIYALDTKLDVKPSTEGAEKGLETRSNVLKALQGHVLGKAAYVGLFKRPQ</sequence>
<name>A0ABW6ACA5_9BACT</name>
<keyword evidence="2" id="KW-0649">Protein kinase inhibitor</keyword>
<evidence type="ECO:0000313" key="2">
    <source>
        <dbReference type="EMBL" id="MFD2933000.1"/>
    </source>
</evidence>
<dbReference type="CDD" id="cd00865">
    <property type="entry name" value="PEBP_bact_arch"/>
    <property type="match status" value="1"/>
</dbReference>
<dbReference type="NCBIfam" id="TIGR00481">
    <property type="entry name" value="YbhB/YbcL family Raf kinase inhibitor-like protein"/>
    <property type="match status" value="1"/>
</dbReference>
<dbReference type="PANTHER" id="PTHR30289:SF1">
    <property type="entry name" value="PEBP (PHOSPHATIDYLETHANOLAMINE-BINDING PROTEIN) FAMILY PROTEIN"/>
    <property type="match status" value="1"/>
</dbReference>
<dbReference type="EMBL" id="JBHUOM010000001">
    <property type="protein sequence ID" value="MFD2933000.1"/>
    <property type="molecule type" value="Genomic_DNA"/>
</dbReference>
<keyword evidence="3" id="KW-1185">Reference proteome</keyword>
<gene>
    <name evidence="2" type="ORF">ACFS25_04360</name>
</gene>
<comment type="caution">
    <text evidence="2">The sequence shown here is derived from an EMBL/GenBank/DDBJ whole genome shotgun (WGS) entry which is preliminary data.</text>
</comment>
<reference evidence="3" key="1">
    <citation type="journal article" date="2019" name="Int. J. Syst. Evol. Microbiol.">
        <title>The Global Catalogue of Microorganisms (GCM) 10K type strain sequencing project: providing services to taxonomists for standard genome sequencing and annotation.</title>
        <authorList>
            <consortium name="The Broad Institute Genomics Platform"/>
            <consortium name="The Broad Institute Genome Sequencing Center for Infectious Disease"/>
            <person name="Wu L."/>
            <person name="Ma J."/>
        </authorList>
    </citation>
    <scope>NUCLEOTIDE SEQUENCE [LARGE SCALE GENOMIC DNA]</scope>
    <source>
        <strain evidence="3">KCTC 52490</strain>
    </source>
</reference>
<evidence type="ECO:0000256" key="1">
    <source>
        <dbReference type="SAM" id="SignalP"/>
    </source>
</evidence>
<dbReference type="GO" id="GO:0004860">
    <property type="term" value="F:protein kinase inhibitor activity"/>
    <property type="evidence" value="ECO:0007669"/>
    <property type="project" value="UniProtKB-KW"/>
</dbReference>
<accession>A0ABW6ACA5</accession>
<dbReference type="Gene3D" id="3.90.280.10">
    <property type="entry name" value="PEBP-like"/>
    <property type="match status" value="1"/>
</dbReference>
<dbReference type="Pfam" id="PF01161">
    <property type="entry name" value="PBP"/>
    <property type="match status" value="1"/>
</dbReference>
<dbReference type="Proteomes" id="UP001597512">
    <property type="component" value="Unassembled WGS sequence"/>
</dbReference>